<dbReference type="AlphaFoldDB" id="A0A3R9MPG9"/>
<accession>A0A3R9MPG9</accession>
<sequence>MKKILFLAPALLVLAFLSSCDKLDKLLTFYIEDSQSVKISSNFPIGQVVPLTPITVPTRSDEKFKNENTSADLVKDVKLDRLTLTVTDPNSENFDFLQSISLYISTDANDRILLASQDNIPTGVNTLQLTPTTQKLDKYVKASSYTLSTEARIRKPISRDITIRTDSRFKVTADPL</sequence>
<protein>
    <recommendedName>
        <fullName evidence="4">DUF1735 domain-containing protein</fullName>
    </recommendedName>
</protein>
<dbReference type="RefSeq" id="WP_125426102.1">
    <property type="nucleotide sequence ID" value="NZ_RWIS01000001.1"/>
</dbReference>
<dbReference type="PROSITE" id="PS51257">
    <property type="entry name" value="PROKAR_LIPOPROTEIN"/>
    <property type="match status" value="1"/>
</dbReference>
<proteinExistence type="predicted"/>
<name>A0A3R9MPG9_9BACT</name>
<feature type="chain" id="PRO_5018556753" description="DUF1735 domain-containing protein" evidence="1">
    <location>
        <begin position="22"/>
        <end position="176"/>
    </location>
</feature>
<keyword evidence="3" id="KW-1185">Reference proteome</keyword>
<reference evidence="2 3" key="1">
    <citation type="submission" date="2018-12" db="EMBL/GenBank/DDBJ databases">
        <authorList>
            <person name="Feng G."/>
            <person name="Zhu H."/>
        </authorList>
    </citation>
    <scope>NUCLEOTIDE SEQUENCE [LARGE SCALE GENOMIC DNA]</scope>
    <source>
        <strain evidence="2 3">9PBR-2</strain>
    </source>
</reference>
<keyword evidence="1" id="KW-0732">Signal</keyword>
<dbReference type="OrthoDB" id="672279at2"/>
<dbReference type="Proteomes" id="UP000280066">
    <property type="component" value="Unassembled WGS sequence"/>
</dbReference>
<organism evidence="2 3">
    <name type="scientific">Hymenobacter metallilatus</name>
    <dbReference type="NCBI Taxonomy" id="2493666"/>
    <lineage>
        <taxon>Bacteria</taxon>
        <taxon>Pseudomonadati</taxon>
        <taxon>Bacteroidota</taxon>
        <taxon>Cytophagia</taxon>
        <taxon>Cytophagales</taxon>
        <taxon>Hymenobacteraceae</taxon>
        <taxon>Hymenobacter</taxon>
    </lineage>
</organism>
<evidence type="ECO:0000256" key="1">
    <source>
        <dbReference type="SAM" id="SignalP"/>
    </source>
</evidence>
<evidence type="ECO:0008006" key="4">
    <source>
        <dbReference type="Google" id="ProtNLM"/>
    </source>
</evidence>
<comment type="caution">
    <text evidence="2">The sequence shown here is derived from an EMBL/GenBank/DDBJ whole genome shotgun (WGS) entry which is preliminary data.</text>
</comment>
<evidence type="ECO:0000313" key="3">
    <source>
        <dbReference type="Proteomes" id="UP000280066"/>
    </source>
</evidence>
<evidence type="ECO:0000313" key="2">
    <source>
        <dbReference type="EMBL" id="RSK37425.1"/>
    </source>
</evidence>
<dbReference type="EMBL" id="RWIS01000001">
    <property type="protein sequence ID" value="RSK37425.1"/>
    <property type="molecule type" value="Genomic_DNA"/>
</dbReference>
<feature type="signal peptide" evidence="1">
    <location>
        <begin position="1"/>
        <end position="21"/>
    </location>
</feature>
<gene>
    <name evidence="2" type="ORF">EI290_01885</name>
</gene>